<protein>
    <submittedName>
        <fullName evidence="2">Uncharacterized protein</fullName>
    </submittedName>
</protein>
<dbReference type="EMBL" id="BGPR01000026">
    <property type="protein sequence ID" value="GBL81618.1"/>
    <property type="molecule type" value="Genomic_DNA"/>
</dbReference>
<reference evidence="2 3" key="1">
    <citation type="journal article" date="2019" name="Sci. Rep.">
        <title>Orb-weaving spider Araneus ventricosus genome elucidates the spidroin gene catalogue.</title>
        <authorList>
            <person name="Kono N."/>
            <person name="Nakamura H."/>
            <person name="Ohtoshi R."/>
            <person name="Moran D.A.P."/>
            <person name="Shinohara A."/>
            <person name="Yoshida Y."/>
            <person name="Fujiwara M."/>
            <person name="Mori M."/>
            <person name="Tomita M."/>
            <person name="Arakawa K."/>
        </authorList>
    </citation>
    <scope>NUCLEOTIDE SEQUENCE [LARGE SCALE GENOMIC DNA]</scope>
</reference>
<proteinExistence type="predicted"/>
<accession>A0A4Y2APC7</accession>
<evidence type="ECO:0000313" key="3">
    <source>
        <dbReference type="Proteomes" id="UP000499080"/>
    </source>
</evidence>
<evidence type="ECO:0000313" key="2">
    <source>
        <dbReference type="EMBL" id="GBL81618.1"/>
    </source>
</evidence>
<dbReference type="Proteomes" id="UP000499080">
    <property type="component" value="Unassembled WGS sequence"/>
</dbReference>
<keyword evidence="3" id="KW-1185">Reference proteome</keyword>
<comment type="caution">
    <text evidence="2">The sequence shown here is derived from an EMBL/GenBank/DDBJ whole genome shotgun (WGS) entry which is preliminary data.</text>
</comment>
<name>A0A4Y2APC7_ARAVE</name>
<sequence>MKRVLSEPATSAAPAKKPSTSDNTDGFTGDSIPLHHYQFGEDNYAVVSDFGDVINIHIRKFRMDENGRIFQPKRVSVFHPLPGRLCRTTYRDLPDPLIRSKSSSSAIPCFSPVHGLKMFLTCHFNDMREKTIFDASFFHLCVYSPKLNGTDFSALGKRLVKAASHYCLENSPRSNLEIQLCRENQPNQLGHECITLNHESRHDFMETLLCSH</sequence>
<organism evidence="2 3">
    <name type="scientific">Araneus ventricosus</name>
    <name type="common">Orbweaver spider</name>
    <name type="synonym">Epeira ventricosa</name>
    <dbReference type="NCBI Taxonomy" id="182803"/>
    <lineage>
        <taxon>Eukaryota</taxon>
        <taxon>Metazoa</taxon>
        <taxon>Ecdysozoa</taxon>
        <taxon>Arthropoda</taxon>
        <taxon>Chelicerata</taxon>
        <taxon>Arachnida</taxon>
        <taxon>Araneae</taxon>
        <taxon>Araneomorphae</taxon>
        <taxon>Entelegynae</taxon>
        <taxon>Araneoidea</taxon>
        <taxon>Araneidae</taxon>
        <taxon>Araneus</taxon>
    </lineage>
</organism>
<dbReference type="OrthoDB" id="2505440at2759"/>
<gene>
    <name evidence="2" type="ORF">AVEN_93414_1</name>
</gene>
<feature type="compositionally biased region" description="Low complexity" evidence="1">
    <location>
        <begin position="8"/>
        <end position="21"/>
    </location>
</feature>
<feature type="region of interest" description="Disordered" evidence="1">
    <location>
        <begin position="1"/>
        <end position="27"/>
    </location>
</feature>
<dbReference type="AlphaFoldDB" id="A0A4Y2APC7"/>
<evidence type="ECO:0000256" key="1">
    <source>
        <dbReference type="SAM" id="MobiDB-lite"/>
    </source>
</evidence>